<keyword evidence="3" id="KW-1185">Reference proteome</keyword>
<reference evidence="1 3" key="1">
    <citation type="journal article" date="2011" name="Nature">
        <title>The Medicago genome provides insight into the evolution of rhizobial symbioses.</title>
        <authorList>
            <person name="Young N.D."/>
            <person name="Debelle F."/>
            <person name="Oldroyd G.E."/>
            <person name="Geurts R."/>
            <person name="Cannon S.B."/>
            <person name="Udvardi M.K."/>
            <person name="Benedito V.A."/>
            <person name="Mayer K.F."/>
            <person name="Gouzy J."/>
            <person name="Schoof H."/>
            <person name="Van de Peer Y."/>
            <person name="Proost S."/>
            <person name="Cook D.R."/>
            <person name="Meyers B.C."/>
            <person name="Spannagl M."/>
            <person name="Cheung F."/>
            <person name="De Mita S."/>
            <person name="Krishnakumar V."/>
            <person name="Gundlach H."/>
            <person name="Zhou S."/>
            <person name="Mudge J."/>
            <person name="Bharti A.K."/>
            <person name="Murray J.D."/>
            <person name="Naoumkina M.A."/>
            <person name="Rosen B."/>
            <person name="Silverstein K.A."/>
            <person name="Tang H."/>
            <person name="Rombauts S."/>
            <person name="Zhao P.X."/>
            <person name="Zhou P."/>
            <person name="Barbe V."/>
            <person name="Bardou P."/>
            <person name="Bechner M."/>
            <person name="Bellec A."/>
            <person name="Berger A."/>
            <person name="Berges H."/>
            <person name="Bidwell S."/>
            <person name="Bisseling T."/>
            <person name="Choisne N."/>
            <person name="Couloux A."/>
            <person name="Denny R."/>
            <person name="Deshpande S."/>
            <person name="Dai X."/>
            <person name="Doyle J.J."/>
            <person name="Dudez A.M."/>
            <person name="Farmer A.D."/>
            <person name="Fouteau S."/>
            <person name="Franken C."/>
            <person name="Gibelin C."/>
            <person name="Gish J."/>
            <person name="Goldstein S."/>
            <person name="Gonzalez A.J."/>
            <person name="Green P.J."/>
            <person name="Hallab A."/>
            <person name="Hartog M."/>
            <person name="Hua A."/>
            <person name="Humphray S.J."/>
            <person name="Jeong D.H."/>
            <person name="Jing Y."/>
            <person name="Jocker A."/>
            <person name="Kenton S.M."/>
            <person name="Kim D.J."/>
            <person name="Klee K."/>
            <person name="Lai H."/>
            <person name="Lang C."/>
            <person name="Lin S."/>
            <person name="Macmil S.L."/>
            <person name="Magdelenat G."/>
            <person name="Matthews L."/>
            <person name="McCorrison J."/>
            <person name="Monaghan E.L."/>
            <person name="Mun J.H."/>
            <person name="Najar F.Z."/>
            <person name="Nicholson C."/>
            <person name="Noirot C."/>
            <person name="O'Bleness M."/>
            <person name="Paule C.R."/>
            <person name="Poulain J."/>
            <person name="Prion F."/>
            <person name="Qin B."/>
            <person name="Qu C."/>
            <person name="Retzel E.F."/>
            <person name="Riddle C."/>
            <person name="Sallet E."/>
            <person name="Samain S."/>
            <person name="Samson N."/>
            <person name="Sanders I."/>
            <person name="Saurat O."/>
            <person name="Scarpelli C."/>
            <person name="Schiex T."/>
            <person name="Segurens B."/>
            <person name="Severin A.J."/>
            <person name="Sherrier D.J."/>
            <person name="Shi R."/>
            <person name="Sims S."/>
            <person name="Singer S.R."/>
            <person name="Sinharoy S."/>
            <person name="Sterck L."/>
            <person name="Viollet A."/>
            <person name="Wang B.B."/>
            <person name="Wang K."/>
            <person name="Wang M."/>
            <person name="Wang X."/>
            <person name="Warfsmann J."/>
            <person name="Weissenbach J."/>
            <person name="White D.D."/>
            <person name="White J.D."/>
            <person name="Wiley G.B."/>
            <person name="Wincker P."/>
            <person name="Xing Y."/>
            <person name="Yang L."/>
            <person name="Yao Z."/>
            <person name="Ying F."/>
            <person name="Zhai J."/>
            <person name="Zhou L."/>
            <person name="Zuber A."/>
            <person name="Denarie J."/>
            <person name="Dixon R.A."/>
            <person name="May G.D."/>
            <person name="Schwartz D.C."/>
            <person name="Rogers J."/>
            <person name="Quetier F."/>
            <person name="Town C.D."/>
            <person name="Roe B.A."/>
        </authorList>
    </citation>
    <scope>NUCLEOTIDE SEQUENCE [LARGE SCALE GENOMIC DNA]</scope>
    <source>
        <strain evidence="1">A17</strain>
        <strain evidence="2 3">cv. Jemalong A17</strain>
    </source>
</reference>
<organism evidence="1 3">
    <name type="scientific">Medicago truncatula</name>
    <name type="common">Barrel medic</name>
    <name type="synonym">Medicago tribuloides</name>
    <dbReference type="NCBI Taxonomy" id="3880"/>
    <lineage>
        <taxon>Eukaryota</taxon>
        <taxon>Viridiplantae</taxon>
        <taxon>Streptophyta</taxon>
        <taxon>Embryophyta</taxon>
        <taxon>Tracheophyta</taxon>
        <taxon>Spermatophyta</taxon>
        <taxon>Magnoliopsida</taxon>
        <taxon>eudicotyledons</taxon>
        <taxon>Gunneridae</taxon>
        <taxon>Pentapetalae</taxon>
        <taxon>rosids</taxon>
        <taxon>fabids</taxon>
        <taxon>Fabales</taxon>
        <taxon>Fabaceae</taxon>
        <taxon>Papilionoideae</taxon>
        <taxon>50 kb inversion clade</taxon>
        <taxon>NPAAA clade</taxon>
        <taxon>Hologalegina</taxon>
        <taxon>IRL clade</taxon>
        <taxon>Trifolieae</taxon>
        <taxon>Medicago</taxon>
    </lineage>
</organism>
<sequence length="172" mass="19610">MSARVSSAEQLCFAPFRPFLCLLVAPPHLISVTVTSTVCYTIEFDQLGVIAAMLILFIWCYKGGASSAPLPQPTIRGDYLSIKITDEVYAKGLEKCKHHMHDRLFLNKGDKPYTAKEITDIIEAMENKGTMATDFSWLRLLRLSRWAKDFNKYSQRLTHAQVWIQLLDLPQE</sequence>
<name>G7KD81_MEDTR</name>
<dbReference type="Proteomes" id="UP000002051">
    <property type="component" value="Chromosome 5"/>
</dbReference>
<dbReference type="EMBL" id="CM001221">
    <property type="protein sequence ID" value="AES98383.1"/>
    <property type="molecule type" value="Genomic_DNA"/>
</dbReference>
<dbReference type="HOGENOM" id="CLU_1557589_0_0_1"/>
<reference evidence="1 3" key="2">
    <citation type="journal article" date="2014" name="BMC Genomics">
        <title>An improved genome release (version Mt4.0) for the model legume Medicago truncatula.</title>
        <authorList>
            <person name="Tang H."/>
            <person name="Krishnakumar V."/>
            <person name="Bidwell S."/>
            <person name="Rosen B."/>
            <person name="Chan A."/>
            <person name="Zhou S."/>
            <person name="Gentzbittel L."/>
            <person name="Childs K.L."/>
            <person name="Yandell M."/>
            <person name="Gundlach H."/>
            <person name="Mayer K.F."/>
            <person name="Schwartz D.C."/>
            <person name="Town C.D."/>
        </authorList>
    </citation>
    <scope>GENOME REANNOTATION</scope>
    <source>
        <strain evidence="2 3">cv. Jemalong A17</strain>
    </source>
</reference>
<dbReference type="AlphaFoldDB" id="G7KD81"/>
<evidence type="ECO:0000313" key="1">
    <source>
        <dbReference type="EMBL" id="AES98383.1"/>
    </source>
</evidence>
<proteinExistence type="predicted"/>
<protein>
    <submittedName>
        <fullName evidence="1 2">Uncharacterized protein</fullName>
    </submittedName>
</protein>
<gene>
    <name evidence="1" type="ordered locus">MTR_5g067840</name>
</gene>
<dbReference type="EnsemblPlants" id="AES98383">
    <property type="protein sequence ID" value="AES98383"/>
    <property type="gene ID" value="MTR_5g067840"/>
</dbReference>
<reference evidence="2" key="3">
    <citation type="submission" date="2015-04" db="UniProtKB">
        <authorList>
            <consortium name="EnsemblPlants"/>
        </authorList>
    </citation>
    <scope>IDENTIFICATION</scope>
    <source>
        <strain evidence="2">cv. Jemalong A17</strain>
    </source>
</reference>
<dbReference type="PaxDb" id="3880-AES98383"/>
<accession>G7KD81</accession>
<evidence type="ECO:0000313" key="2">
    <source>
        <dbReference type="EnsemblPlants" id="AES98383"/>
    </source>
</evidence>
<evidence type="ECO:0000313" key="3">
    <source>
        <dbReference type="Proteomes" id="UP000002051"/>
    </source>
</evidence>